<proteinExistence type="predicted"/>
<keyword evidence="2" id="KW-1185">Reference proteome</keyword>
<dbReference type="EMBL" id="JARBHB010000016">
    <property type="protein sequence ID" value="KAJ8866318.1"/>
    <property type="molecule type" value="Genomic_DNA"/>
</dbReference>
<gene>
    <name evidence="1" type="ORF">PR048_032161</name>
</gene>
<name>A0ABQ9G1F1_9NEOP</name>
<evidence type="ECO:0000313" key="1">
    <source>
        <dbReference type="EMBL" id="KAJ8866318.1"/>
    </source>
</evidence>
<protein>
    <submittedName>
        <fullName evidence="1">Uncharacterized protein</fullName>
    </submittedName>
</protein>
<comment type="caution">
    <text evidence="1">The sequence shown here is derived from an EMBL/GenBank/DDBJ whole genome shotgun (WGS) entry which is preliminary data.</text>
</comment>
<organism evidence="1 2">
    <name type="scientific">Dryococelus australis</name>
    <dbReference type="NCBI Taxonomy" id="614101"/>
    <lineage>
        <taxon>Eukaryota</taxon>
        <taxon>Metazoa</taxon>
        <taxon>Ecdysozoa</taxon>
        <taxon>Arthropoda</taxon>
        <taxon>Hexapoda</taxon>
        <taxon>Insecta</taxon>
        <taxon>Pterygota</taxon>
        <taxon>Neoptera</taxon>
        <taxon>Polyneoptera</taxon>
        <taxon>Phasmatodea</taxon>
        <taxon>Verophasmatodea</taxon>
        <taxon>Anareolatae</taxon>
        <taxon>Phasmatidae</taxon>
        <taxon>Eurycanthinae</taxon>
        <taxon>Dryococelus</taxon>
    </lineage>
</organism>
<reference evidence="1 2" key="1">
    <citation type="submission" date="2023-02" db="EMBL/GenBank/DDBJ databases">
        <title>LHISI_Scaffold_Assembly.</title>
        <authorList>
            <person name="Stuart O.P."/>
            <person name="Cleave R."/>
            <person name="Magrath M.J.L."/>
            <person name="Mikheyev A.S."/>
        </authorList>
    </citation>
    <scope>NUCLEOTIDE SEQUENCE [LARGE SCALE GENOMIC DNA]</scope>
    <source>
        <strain evidence="1">Daus_M_001</strain>
        <tissue evidence="1">Leg muscle</tissue>
    </source>
</reference>
<sequence length="642" mass="72584">MNAVKYRVVSGVVWTNRTMVSSNTDTNRTGVLAVVFIDSKRVYTEITFAIGSEFIRYVLNDSAPITDLKGNKKRIPYCQMWGNIGTAANEQTSECDRGISARNSIKVWNHEERDRVYEWFADAESVVFFTTRSVPMGSHLLGAQAYSACKRQTLPETLDHSQKTSKFHPVGGFKTICQLASSLYTYGFEKCVKRFLCSNERNCYGMNLADQKQSSPFLLYRDKRGQLKLVARIFEATFSDQLENHKRYNLVSAEHEATFAAVFSMSAAGLFNLFSTQFSRGLKQFIATVKIHIRKHYCFCLGHSKHSPDRESPRNWRLLCLLDSTLYKQDEARRTRTLIQHNLWRPTGIIITLCRLVGVVERDLLDSGRAERRSGGPRPGGGPRWHLVSPSGARWPRTAIVPTLYTTLPSLSTFLGGECFQNSGASVTCQPPANTACSNMYTDKKVQADLPVLGIVRRTIARFNLIHNFINQAIEFLGAVPVPLYAGKQWRGLGRAFLHPPRVSRENTVHVKAAGRLGRPPNCVLSSSRKQRWRTRRPISALSCVTGKVSVTPSSISEEPPIEVKARASMPRRRQRAPYQRVNEFERCRMIGLRETGLSYRDISALTGQAATAVMSVWNQWIEEDRTATSWYWTTQCDHSTK</sequence>
<evidence type="ECO:0000313" key="2">
    <source>
        <dbReference type="Proteomes" id="UP001159363"/>
    </source>
</evidence>
<dbReference type="Proteomes" id="UP001159363">
    <property type="component" value="Chromosome 15"/>
</dbReference>
<accession>A0ABQ9G1F1</accession>